<evidence type="ECO:0000313" key="2">
    <source>
        <dbReference type="EMBL" id="RDX82367.1"/>
    </source>
</evidence>
<dbReference type="PANTHER" id="PTHR35046">
    <property type="entry name" value="ZINC KNUCKLE (CCHC-TYPE) FAMILY PROTEIN"/>
    <property type="match status" value="1"/>
</dbReference>
<dbReference type="Gene3D" id="3.30.420.10">
    <property type="entry name" value="Ribonuclease H-like superfamily/Ribonuclease H"/>
    <property type="match status" value="1"/>
</dbReference>
<dbReference type="AlphaFoldDB" id="A0A371FVJ9"/>
<keyword evidence="3" id="KW-1185">Reference proteome</keyword>
<feature type="non-terminal residue" evidence="2">
    <location>
        <position position="1"/>
    </location>
</feature>
<dbReference type="GO" id="GO:0003676">
    <property type="term" value="F:nucleic acid binding"/>
    <property type="evidence" value="ECO:0007669"/>
    <property type="project" value="InterPro"/>
</dbReference>
<feature type="domain" description="Integrase zinc-binding" evidence="1">
    <location>
        <begin position="62"/>
        <end position="99"/>
    </location>
</feature>
<comment type="caution">
    <text evidence="2">The sequence shown here is derived from an EMBL/GenBank/DDBJ whole genome shotgun (WGS) entry which is preliminary data.</text>
</comment>
<evidence type="ECO:0000313" key="3">
    <source>
        <dbReference type="Proteomes" id="UP000257109"/>
    </source>
</evidence>
<dbReference type="EMBL" id="QJKJ01007651">
    <property type="protein sequence ID" value="RDX82367.1"/>
    <property type="molecule type" value="Genomic_DNA"/>
</dbReference>
<dbReference type="SUPFAM" id="SSF53098">
    <property type="entry name" value="Ribonuclease H-like"/>
    <property type="match status" value="1"/>
</dbReference>
<dbReference type="Proteomes" id="UP000257109">
    <property type="component" value="Unassembled WGS sequence"/>
</dbReference>
<dbReference type="Gene3D" id="1.10.340.70">
    <property type="match status" value="1"/>
</dbReference>
<reference evidence="2" key="1">
    <citation type="submission" date="2018-05" db="EMBL/GenBank/DDBJ databases">
        <title>Draft genome of Mucuna pruriens seed.</title>
        <authorList>
            <person name="Nnadi N.E."/>
            <person name="Vos R."/>
            <person name="Hasami M.H."/>
            <person name="Devisetty U.K."/>
            <person name="Aguiy J.C."/>
        </authorList>
    </citation>
    <scope>NUCLEOTIDE SEQUENCE [LARGE SCALE GENOMIC DNA]</scope>
    <source>
        <strain evidence="2">JCA_2017</strain>
    </source>
</reference>
<dbReference type="OrthoDB" id="2273864at2759"/>
<dbReference type="InterPro" id="IPR036397">
    <property type="entry name" value="RNaseH_sf"/>
</dbReference>
<dbReference type="STRING" id="157652.A0A371FVJ9"/>
<sequence>MLETKLLGFEHLKELYLKDEFFKGIYELCTQVQIEVSIFMKNFSLRIKGCVCPKRTIGEKAFGEYKTYWTLCEHFFWPHMKRDFHHICDRCLVCKSSKSKVKPHNFYTPLPVHTILPRSKTGKDSIFVMVNRFSKMTHFIPCHKTNYACDVEVVILHGLPRIIVSNKDSKFLSHVWRILWSKLGTKLLFFTTYHPQTDGQTEIVNSIMSYTPFELVYGFNPLTPLDLLPFPNINSIINYDGVSKAQFVKELYAKIRSHVERKVKKGKVQKVFNEGDLVCVHLRKERFPNLRKFKLLPRGDGPFEVLKK</sequence>
<dbReference type="Pfam" id="PF17921">
    <property type="entry name" value="Integrase_H2C2"/>
    <property type="match status" value="1"/>
</dbReference>
<organism evidence="2 3">
    <name type="scientific">Mucuna pruriens</name>
    <name type="common">Velvet bean</name>
    <name type="synonym">Dolichos pruriens</name>
    <dbReference type="NCBI Taxonomy" id="157652"/>
    <lineage>
        <taxon>Eukaryota</taxon>
        <taxon>Viridiplantae</taxon>
        <taxon>Streptophyta</taxon>
        <taxon>Embryophyta</taxon>
        <taxon>Tracheophyta</taxon>
        <taxon>Spermatophyta</taxon>
        <taxon>Magnoliopsida</taxon>
        <taxon>eudicotyledons</taxon>
        <taxon>Gunneridae</taxon>
        <taxon>Pentapetalae</taxon>
        <taxon>rosids</taxon>
        <taxon>fabids</taxon>
        <taxon>Fabales</taxon>
        <taxon>Fabaceae</taxon>
        <taxon>Papilionoideae</taxon>
        <taxon>50 kb inversion clade</taxon>
        <taxon>NPAAA clade</taxon>
        <taxon>indigoferoid/millettioid clade</taxon>
        <taxon>Phaseoleae</taxon>
        <taxon>Mucuna</taxon>
    </lineage>
</organism>
<evidence type="ECO:0000259" key="1">
    <source>
        <dbReference type="Pfam" id="PF17921"/>
    </source>
</evidence>
<accession>A0A371FVJ9</accession>
<dbReference type="InterPro" id="IPR012337">
    <property type="entry name" value="RNaseH-like_sf"/>
</dbReference>
<name>A0A371FVJ9_MUCPR</name>
<protein>
    <submittedName>
        <fullName evidence="2">Tf2-11</fullName>
    </submittedName>
</protein>
<dbReference type="PANTHER" id="PTHR35046:SF9">
    <property type="entry name" value="RNA-DIRECTED DNA POLYMERASE"/>
    <property type="match status" value="1"/>
</dbReference>
<dbReference type="InterPro" id="IPR041588">
    <property type="entry name" value="Integrase_H2C2"/>
</dbReference>
<proteinExistence type="predicted"/>
<gene>
    <name evidence="2" type="primary">Tf2-11</name>
    <name evidence="2" type="ORF">CR513_36842</name>
</gene>